<dbReference type="EMBL" id="JASMWN010000038">
    <property type="protein sequence ID" value="MDU9006961.1"/>
    <property type="molecule type" value="Genomic_DNA"/>
</dbReference>
<name>A0ABU3VLA9_9RHOB</name>
<reference evidence="3" key="1">
    <citation type="submission" date="2023-05" db="EMBL/GenBank/DDBJ databases">
        <title>Sedimentitalea sp. nov. JM2-8.</title>
        <authorList>
            <person name="Huang J."/>
        </authorList>
    </citation>
    <scope>NUCLEOTIDE SEQUENCE [LARGE SCALE GENOMIC DNA]</scope>
    <source>
        <strain evidence="3">KHS03</strain>
    </source>
</reference>
<feature type="transmembrane region" description="Helical" evidence="1">
    <location>
        <begin position="21"/>
        <end position="43"/>
    </location>
</feature>
<organism evidence="2 3">
    <name type="scientific">Sedimentitalea todarodis</name>
    <dbReference type="NCBI Taxonomy" id="1631240"/>
    <lineage>
        <taxon>Bacteria</taxon>
        <taxon>Pseudomonadati</taxon>
        <taxon>Pseudomonadota</taxon>
        <taxon>Alphaproteobacteria</taxon>
        <taxon>Rhodobacterales</taxon>
        <taxon>Paracoccaceae</taxon>
        <taxon>Sedimentitalea</taxon>
    </lineage>
</organism>
<proteinExistence type="predicted"/>
<protein>
    <recommendedName>
        <fullName evidence="4">DUF485 domain-containing protein</fullName>
    </recommendedName>
</protein>
<evidence type="ECO:0000313" key="3">
    <source>
        <dbReference type="Proteomes" id="UP001255416"/>
    </source>
</evidence>
<evidence type="ECO:0000256" key="1">
    <source>
        <dbReference type="SAM" id="Phobius"/>
    </source>
</evidence>
<sequence length="93" mass="10595">MPDYSEIEDKVSREEAFKNRILIIIFLCLFFVGFFLLGVGAYITITEIQIGMEGGVEKYIFVASGVTVILFGAQLVVLQITRKRYKDDYESSQ</sequence>
<evidence type="ECO:0008006" key="4">
    <source>
        <dbReference type="Google" id="ProtNLM"/>
    </source>
</evidence>
<accession>A0ABU3VLA9</accession>
<keyword evidence="3" id="KW-1185">Reference proteome</keyword>
<gene>
    <name evidence="2" type="ORF">QO231_24355</name>
</gene>
<keyword evidence="1" id="KW-1133">Transmembrane helix</keyword>
<keyword evidence="1" id="KW-0812">Transmembrane</keyword>
<dbReference type="RefSeq" id="WP_316782415.1">
    <property type="nucleotide sequence ID" value="NZ_JASMWN010000038.1"/>
</dbReference>
<comment type="caution">
    <text evidence="2">The sequence shown here is derived from an EMBL/GenBank/DDBJ whole genome shotgun (WGS) entry which is preliminary data.</text>
</comment>
<feature type="transmembrane region" description="Helical" evidence="1">
    <location>
        <begin position="59"/>
        <end position="78"/>
    </location>
</feature>
<evidence type="ECO:0000313" key="2">
    <source>
        <dbReference type="EMBL" id="MDU9006961.1"/>
    </source>
</evidence>
<dbReference type="Proteomes" id="UP001255416">
    <property type="component" value="Unassembled WGS sequence"/>
</dbReference>
<keyword evidence="1" id="KW-0472">Membrane</keyword>